<organism evidence="1 2">
    <name type="scientific">Asparagus officinalis</name>
    <name type="common">Garden asparagus</name>
    <dbReference type="NCBI Taxonomy" id="4686"/>
    <lineage>
        <taxon>Eukaryota</taxon>
        <taxon>Viridiplantae</taxon>
        <taxon>Streptophyta</taxon>
        <taxon>Embryophyta</taxon>
        <taxon>Tracheophyta</taxon>
        <taxon>Spermatophyta</taxon>
        <taxon>Magnoliopsida</taxon>
        <taxon>Liliopsida</taxon>
        <taxon>Asparagales</taxon>
        <taxon>Asparagaceae</taxon>
        <taxon>Asparagoideae</taxon>
        <taxon>Asparagus</taxon>
    </lineage>
</organism>
<accession>A0A5P1FVW1</accession>
<dbReference type="EMBL" id="CM007381">
    <property type="protein sequence ID" value="ONK80961.1"/>
    <property type="molecule type" value="Genomic_DNA"/>
</dbReference>
<name>A0A5P1FVW1_ASPOF</name>
<dbReference type="Gramene" id="ONK80961">
    <property type="protein sequence ID" value="ONK80961"/>
    <property type="gene ID" value="A4U43_C01F23740"/>
</dbReference>
<evidence type="ECO:0000313" key="1">
    <source>
        <dbReference type="EMBL" id="ONK80961.1"/>
    </source>
</evidence>
<proteinExistence type="predicted"/>
<dbReference type="AlphaFoldDB" id="A0A5P1FVW1"/>
<protein>
    <submittedName>
        <fullName evidence="1">Uncharacterized protein</fullName>
    </submittedName>
</protein>
<reference evidence="2" key="1">
    <citation type="journal article" date="2017" name="Nat. Commun.">
        <title>The asparagus genome sheds light on the origin and evolution of a young Y chromosome.</title>
        <authorList>
            <person name="Harkess A."/>
            <person name="Zhou J."/>
            <person name="Xu C."/>
            <person name="Bowers J.E."/>
            <person name="Van der Hulst R."/>
            <person name="Ayyampalayam S."/>
            <person name="Mercati F."/>
            <person name="Riccardi P."/>
            <person name="McKain M.R."/>
            <person name="Kakrana A."/>
            <person name="Tang H."/>
            <person name="Ray J."/>
            <person name="Groenendijk J."/>
            <person name="Arikit S."/>
            <person name="Mathioni S.M."/>
            <person name="Nakano M."/>
            <person name="Shan H."/>
            <person name="Telgmann-Rauber A."/>
            <person name="Kanno A."/>
            <person name="Yue Z."/>
            <person name="Chen H."/>
            <person name="Li W."/>
            <person name="Chen Y."/>
            <person name="Xu X."/>
            <person name="Zhang Y."/>
            <person name="Luo S."/>
            <person name="Chen H."/>
            <person name="Gao J."/>
            <person name="Mao Z."/>
            <person name="Pires J.C."/>
            <person name="Luo M."/>
            <person name="Kudrna D."/>
            <person name="Wing R.A."/>
            <person name="Meyers B.C."/>
            <person name="Yi K."/>
            <person name="Kong H."/>
            <person name="Lavrijsen P."/>
            <person name="Sunseri F."/>
            <person name="Falavigna A."/>
            <person name="Ye Y."/>
            <person name="Leebens-Mack J.H."/>
            <person name="Chen G."/>
        </authorList>
    </citation>
    <scope>NUCLEOTIDE SEQUENCE [LARGE SCALE GENOMIC DNA]</scope>
    <source>
        <strain evidence="2">cv. DH0086</strain>
    </source>
</reference>
<gene>
    <name evidence="1" type="ORF">A4U43_C01F23740</name>
</gene>
<evidence type="ECO:0000313" key="2">
    <source>
        <dbReference type="Proteomes" id="UP000243459"/>
    </source>
</evidence>
<sequence length="118" mass="13672">MAVREGGGRVGFGRGIWAGRGRNSLSGYLEVERAGEEEGGSRVLIEGRCVLQRKGRRRWLEAGWDRSGDVRIWARWKRVASVVIRAARRRGSGWRWADLRGGEGLLWHRLDQRWFRRD</sequence>
<keyword evidence="2" id="KW-1185">Reference proteome</keyword>
<dbReference type="Proteomes" id="UP000243459">
    <property type="component" value="Chromosome 1"/>
</dbReference>